<dbReference type="Gene3D" id="3.40.630.30">
    <property type="match status" value="1"/>
</dbReference>
<dbReference type="Gene3D" id="3.20.170.20">
    <property type="entry name" value="Protein of unknown function DUF952"/>
    <property type="match status" value="1"/>
</dbReference>
<comment type="caution">
    <text evidence="2">The sequence shown here is derived from an EMBL/GenBank/DDBJ whole genome shotgun (WGS) entry which is preliminary data.</text>
</comment>
<evidence type="ECO:0000259" key="1">
    <source>
        <dbReference type="PROSITE" id="PS51186"/>
    </source>
</evidence>
<dbReference type="EMBL" id="VLKF01000001">
    <property type="protein sequence ID" value="TWH73863.1"/>
    <property type="molecule type" value="Genomic_DNA"/>
</dbReference>
<dbReference type="Pfam" id="PF00583">
    <property type="entry name" value="Acetyltransf_1"/>
    <property type="match status" value="1"/>
</dbReference>
<dbReference type="SUPFAM" id="SSF56399">
    <property type="entry name" value="ADP-ribosylation"/>
    <property type="match status" value="1"/>
</dbReference>
<dbReference type="GO" id="GO:0016747">
    <property type="term" value="F:acyltransferase activity, transferring groups other than amino-acyl groups"/>
    <property type="evidence" value="ECO:0007669"/>
    <property type="project" value="InterPro"/>
</dbReference>
<feature type="domain" description="N-acetyltransferase" evidence="1">
    <location>
        <begin position="227"/>
        <end position="364"/>
    </location>
</feature>
<dbReference type="InterPro" id="IPR000182">
    <property type="entry name" value="GNAT_dom"/>
</dbReference>
<reference evidence="2 3" key="1">
    <citation type="submission" date="2019-07" db="EMBL/GenBank/DDBJ databases">
        <title>R&amp;d 2014.</title>
        <authorList>
            <person name="Klenk H.-P."/>
        </authorList>
    </citation>
    <scope>NUCLEOTIDE SEQUENCE [LARGE SCALE GENOMIC DNA]</scope>
    <source>
        <strain evidence="2 3">DSM 45764</strain>
    </source>
</reference>
<sequence>MLLHLIEPAAWRAALDTGVVEPPSLAGAGFVHLSTPDQVHLPARRLYGDRRDVVVLVVDPARLTDPVRWEPGVPGDPSAMRFPHLFGPLPTAAVVGVVPWLRGRPLALPDPGDAAARARALAVSVATRRAAQLRPVPGGLVVSEPAFPHSRDDNRVLVTGAVTAAAVAELTAAAATDAAWPAQAATLLHPAAGPVAQELARRGWDVSPTVAMARRAPFPERPPGSVEAVPQERVHEFWAQSWRRELAGADPPLAEVVAQLVGREHRTDRVVQVTDLVVRESGRVVAAAQLRVDGATAAVDSVLTDPAARRRGHADALLTAALHRAGRAGCDLVVLDAAAEDWPRQWYARRGFDVVGRSWEAVRA</sequence>
<keyword evidence="3" id="KW-1185">Reference proteome</keyword>
<protein>
    <submittedName>
        <fullName evidence="2">Uncharacterized protein (DUF952 family)</fullName>
    </submittedName>
</protein>
<dbReference type="Proteomes" id="UP000321490">
    <property type="component" value="Unassembled WGS sequence"/>
</dbReference>
<dbReference type="InterPro" id="IPR016181">
    <property type="entry name" value="Acyl_CoA_acyltransferase"/>
</dbReference>
<dbReference type="PANTHER" id="PTHR34129">
    <property type="entry name" value="BLR1139 PROTEIN"/>
    <property type="match status" value="1"/>
</dbReference>
<dbReference type="CDD" id="cd04301">
    <property type="entry name" value="NAT_SF"/>
    <property type="match status" value="1"/>
</dbReference>
<dbReference type="AlphaFoldDB" id="A0A562IT01"/>
<accession>A0A562IT01</accession>
<dbReference type="PROSITE" id="PS51186">
    <property type="entry name" value="GNAT"/>
    <property type="match status" value="1"/>
</dbReference>
<evidence type="ECO:0000313" key="3">
    <source>
        <dbReference type="Proteomes" id="UP000321490"/>
    </source>
</evidence>
<evidence type="ECO:0000313" key="2">
    <source>
        <dbReference type="EMBL" id="TWH73863.1"/>
    </source>
</evidence>
<dbReference type="InterPro" id="IPR009297">
    <property type="entry name" value="DUF952"/>
</dbReference>
<organism evidence="2 3">
    <name type="scientific">Modestobacter roseus</name>
    <dbReference type="NCBI Taxonomy" id="1181884"/>
    <lineage>
        <taxon>Bacteria</taxon>
        <taxon>Bacillati</taxon>
        <taxon>Actinomycetota</taxon>
        <taxon>Actinomycetes</taxon>
        <taxon>Geodermatophilales</taxon>
        <taxon>Geodermatophilaceae</taxon>
        <taxon>Modestobacter</taxon>
    </lineage>
</organism>
<dbReference type="Pfam" id="PF06108">
    <property type="entry name" value="DUF952"/>
    <property type="match status" value="1"/>
</dbReference>
<gene>
    <name evidence="2" type="ORF">JD78_02392</name>
</gene>
<dbReference type="SUPFAM" id="SSF55729">
    <property type="entry name" value="Acyl-CoA N-acyltransferases (Nat)"/>
    <property type="match status" value="1"/>
</dbReference>
<dbReference type="PANTHER" id="PTHR34129:SF1">
    <property type="entry name" value="DUF952 DOMAIN-CONTAINING PROTEIN"/>
    <property type="match status" value="1"/>
</dbReference>
<name>A0A562IT01_9ACTN</name>
<proteinExistence type="predicted"/>